<keyword evidence="1" id="KW-0732">Signal</keyword>
<dbReference type="Proteomes" id="UP001597100">
    <property type="component" value="Unassembled WGS sequence"/>
</dbReference>
<organism evidence="3 4">
    <name type="scientific">Salinimicrobium gaetbulicola</name>
    <dbReference type="NCBI Taxonomy" id="999702"/>
    <lineage>
        <taxon>Bacteria</taxon>
        <taxon>Pseudomonadati</taxon>
        <taxon>Bacteroidota</taxon>
        <taxon>Flavobacteriia</taxon>
        <taxon>Flavobacteriales</taxon>
        <taxon>Flavobacteriaceae</taxon>
        <taxon>Salinimicrobium</taxon>
    </lineage>
</organism>
<gene>
    <name evidence="3" type="ORF">ACFQ1G_05100</name>
</gene>
<dbReference type="RefSeq" id="WP_380737254.1">
    <property type="nucleotide sequence ID" value="NZ_JBHTJP010000032.1"/>
</dbReference>
<dbReference type="EMBL" id="JBHTJP010000032">
    <property type="protein sequence ID" value="MFD0976164.1"/>
    <property type="molecule type" value="Genomic_DNA"/>
</dbReference>
<name>A0ABW3IE66_9FLAO</name>
<keyword evidence="4" id="KW-1185">Reference proteome</keyword>
<evidence type="ECO:0000259" key="2">
    <source>
        <dbReference type="Pfam" id="PF13648"/>
    </source>
</evidence>
<protein>
    <submittedName>
        <fullName evidence="3">Lipocalin family protein</fullName>
    </submittedName>
</protein>
<evidence type="ECO:0000256" key="1">
    <source>
        <dbReference type="SAM" id="SignalP"/>
    </source>
</evidence>
<evidence type="ECO:0000313" key="4">
    <source>
        <dbReference type="Proteomes" id="UP001597100"/>
    </source>
</evidence>
<feature type="chain" id="PRO_5046558088" evidence="1">
    <location>
        <begin position="24"/>
        <end position="139"/>
    </location>
</feature>
<feature type="domain" description="Lipocalin-like" evidence="2">
    <location>
        <begin position="35"/>
        <end position="104"/>
    </location>
</feature>
<accession>A0ABW3IE66</accession>
<proteinExistence type="predicted"/>
<dbReference type="InterPro" id="IPR024311">
    <property type="entry name" value="Lipocalin-like"/>
</dbReference>
<reference evidence="4" key="1">
    <citation type="journal article" date="2019" name="Int. J. Syst. Evol. Microbiol.">
        <title>The Global Catalogue of Microorganisms (GCM) 10K type strain sequencing project: providing services to taxonomists for standard genome sequencing and annotation.</title>
        <authorList>
            <consortium name="The Broad Institute Genomics Platform"/>
            <consortium name="The Broad Institute Genome Sequencing Center for Infectious Disease"/>
            <person name="Wu L."/>
            <person name="Ma J."/>
        </authorList>
    </citation>
    <scope>NUCLEOTIDE SEQUENCE [LARGE SCALE GENOMIC DNA]</scope>
    <source>
        <strain evidence="4">CCUG 60898</strain>
    </source>
</reference>
<dbReference type="Pfam" id="PF13648">
    <property type="entry name" value="Lipocalin_4"/>
    <property type="match status" value="1"/>
</dbReference>
<feature type="signal peptide" evidence="1">
    <location>
        <begin position="1"/>
        <end position="23"/>
    </location>
</feature>
<comment type="caution">
    <text evidence="3">The sequence shown here is derived from an EMBL/GenBank/DDBJ whole genome shotgun (WGS) entry which is preliminary data.</text>
</comment>
<dbReference type="PROSITE" id="PS51257">
    <property type="entry name" value="PROKAR_LIPOPROTEIN"/>
    <property type="match status" value="1"/>
</dbReference>
<evidence type="ECO:0000313" key="3">
    <source>
        <dbReference type="EMBL" id="MFD0976164.1"/>
    </source>
</evidence>
<sequence>MKLLKKHLILLLVTGLFSLSSCSSDDGDTESNTVIGTWTLVEINPTAWDLEECPDKPLITFNDDDTADWVLYSQNNNCEGQTDEATWKKISATEYSITIPEQGTFEGTVTFESSQKFTFDTFYKLDASTSIPVRLTFQM</sequence>